<evidence type="ECO:0000313" key="2">
    <source>
        <dbReference type="Proteomes" id="UP000761380"/>
    </source>
</evidence>
<name>A0A927WR43_SELRU</name>
<sequence>MACEGKYKDFMETTRNYLKHLPQFRVQIENMREQLSMLHKELETIDEFIAAPIAKYGDNMGGGAAELNSVEAAAARREKLLPCIQRIERELEQVEHIVNAVGRSLTALDTEELILVEGHYIKGQGWREISDALNISEKWAMEKGRRTINKLAGMMFADMVSRRQLSFIFAS</sequence>
<protein>
    <submittedName>
        <fullName evidence="1">Uncharacterized protein</fullName>
    </submittedName>
</protein>
<gene>
    <name evidence="1" type="ORF">E7201_01990</name>
</gene>
<dbReference type="EMBL" id="SVBY01000008">
    <property type="protein sequence ID" value="MBE6091939.1"/>
    <property type="molecule type" value="Genomic_DNA"/>
</dbReference>
<comment type="caution">
    <text evidence="1">The sequence shown here is derived from an EMBL/GenBank/DDBJ whole genome shotgun (WGS) entry which is preliminary data.</text>
</comment>
<evidence type="ECO:0000313" key="1">
    <source>
        <dbReference type="EMBL" id="MBE6091939.1"/>
    </source>
</evidence>
<organism evidence="1 2">
    <name type="scientific">Selenomonas ruminantium</name>
    <dbReference type="NCBI Taxonomy" id="971"/>
    <lineage>
        <taxon>Bacteria</taxon>
        <taxon>Bacillati</taxon>
        <taxon>Bacillota</taxon>
        <taxon>Negativicutes</taxon>
        <taxon>Selenomonadales</taxon>
        <taxon>Selenomonadaceae</taxon>
        <taxon>Selenomonas</taxon>
    </lineage>
</organism>
<proteinExistence type="predicted"/>
<dbReference type="Proteomes" id="UP000761380">
    <property type="component" value="Unassembled WGS sequence"/>
</dbReference>
<dbReference type="AlphaFoldDB" id="A0A927WR43"/>
<accession>A0A927WR43</accession>
<reference evidence="1" key="1">
    <citation type="submission" date="2019-04" db="EMBL/GenBank/DDBJ databases">
        <title>Evolution of Biomass-Degrading Anaerobic Consortia Revealed by Metagenomics.</title>
        <authorList>
            <person name="Peng X."/>
        </authorList>
    </citation>
    <scope>NUCLEOTIDE SEQUENCE</scope>
    <source>
        <strain evidence="1">SIG240</strain>
    </source>
</reference>